<evidence type="ECO:0000313" key="2">
    <source>
        <dbReference type="Proteomes" id="UP000307440"/>
    </source>
</evidence>
<organism evidence="1 2">
    <name type="scientific">Coprinopsis marcescibilis</name>
    <name type="common">Agaric fungus</name>
    <name type="synonym">Psathyrella marcescibilis</name>
    <dbReference type="NCBI Taxonomy" id="230819"/>
    <lineage>
        <taxon>Eukaryota</taxon>
        <taxon>Fungi</taxon>
        <taxon>Dikarya</taxon>
        <taxon>Basidiomycota</taxon>
        <taxon>Agaricomycotina</taxon>
        <taxon>Agaricomycetes</taxon>
        <taxon>Agaricomycetidae</taxon>
        <taxon>Agaricales</taxon>
        <taxon>Agaricineae</taxon>
        <taxon>Psathyrellaceae</taxon>
        <taxon>Coprinopsis</taxon>
    </lineage>
</organism>
<accession>A0A5C3KGW3</accession>
<proteinExistence type="predicted"/>
<evidence type="ECO:0000313" key="1">
    <source>
        <dbReference type="EMBL" id="TFK19439.1"/>
    </source>
</evidence>
<protein>
    <submittedName>
        <fullName evidence="1">Uncharacterized protein</fullName>
    </submittedName>
</protein>
<sequence length="159" mass="16838">MISLKSTNCNNVCTQKLLDLMEPRVAQNHHEQELLNLSEPAVPPPRHPVVFVVDTASMSRRLKAPVTGKCIRCRAPAVSKPGQGSLASGATAESPSVVGSFTRGATSRPAGSFALSGKQDFHKGYKAAAVSSLGTAFDMHLERIRSARDSSMEPGAGPR</sequence>
<dbReference type="Proteomes" id="UP000307440">
    <property type="component" value="Unassembled WGS sequence"/>
</dbReference>
<reference evidence="1 2" key="1">
    <citation type="journal article" date="2019" name="Nat. Ecol. Evol.">
        <title>Megaphylogeny resolves global patterns of mushroom evolution.</title>
        <authorList>
            <person name="Varga T."/>
            <person name="Krizsan K."/>
            <person name="Foldi C."/>
            <person name="Dima B."/>
            <person name="Sanchez-Garcia M."/>
            <person name="Sanchez-Ramirez S."/>
            <person name="Szollosi G.J."/>
            <person name="Szarkandi J.G."/>
            <person name="Papp V."/>
            <person name="Albert L."/>
            <person name="Andreopoulos W."/>
            <person name="Angelini C."/>
            <person name="Antonin V."/>
            <person name="Barry K.W."/>
            <person name="Bougher N.L."/>
            <person name="Buchanan P."/>
            <person name="Buyck B."/>
            <person name="Bense V."/>
            <person name="Catcheside P."/>
            <person name="Chovatia M."/>
            <person name="Cooper J."/>
            <person name="Damon W."/>
            <person name="Desjardin D."/>
            <person name="Finy P."/>
            <person name="Geml J."/>
            <person name="Haridas S."/>
            <person name="Hughes K."/>
            <person name="Justo A."/>
            <person name="Karasinski D."/>
            <person name="Kautmanova I."/>
            <person name="Kiss B."/>
            <person name="Kocsube S."/>
            <person name="Kotiranta H."/>
            <person name="LaButti K.M."/>
            <person name="Lechner B.E."/>
            <person name="Liimatainen K."/>
            <person name="Lipzen A."/>
            <person name="Lukacs Z."/>
            <person name="Mihaltcheva S."/>
            <person name="Morgado L.N."/>
            <person name="Niskanen T."/>
            <person name="Noordeloos M.E."/>
            <person name="Ohm R.A."/>
            <person name="Ortiz-Santana B."/>
            <person name="Ovrebo C."/>
            <person name="Racz N."/>
            <person name="Riley R."/>
            <person name="Savchenko A."/>
            <person name="Shiryaev A."/>
            <person name="Soop K."/>
            <person name="Spirin V."/>
            <person name="Szebenyi C."/>
            <person name="Tomsovsky M."/>
            <person name="Tulloss R.E."/>
            <person name="Uehling J."/>
            <person name="Grigoriev I.V."/>
            <person name="Vagvolgyi C."/>
            <person name="Papp T."/>
            <person name="Martin F.M."/>
            <person name="Miettinen O."/>
            <person name="Hibbett D.S."/>
            <person name="Nagy L.G."/>
        </authorList>
    </citation>
    <scope>NUCLEOTIDE SEQUENCE [LARGE SCALE GENOMIC DNA]</scope>
    <source>
        <strain evidence="1 2">CBS 121175</strain>
    </source>
</reference>
<name>A0A5C3KGW3_COPMA</name>
<dbReference type="EMBL" id="ML210340">
    <property type="protein sequence ID" value="TFK19439.1"/>
    <property type="molecule type" value="Genomic_DNA"/>
</dbReference>
<dbReference type="AlphaFoldDB" id="A0A5C3KGW3"/>
<keyword evidence="2" id="KW-1185">Reference proteome</keyword>
<gene>
    <name evidence="1" type="ORF">FA15DRAFT_708963</name>
</gene>